<dbReference type="KEGG" id="mput:MPUT9231_5090"/>
<reference evidence="1 2" key="1">
    <citation type="journal article" date="2013" name="Genome Announc.">
        <title>Complete Genome Sequence of Mycoplasma putrefaciens Strain 9231, One of the Agents of Contagious Agalactia in Goats.</title>
        <authorList>
            <person name="Dupuy V."/>
            <person name="Sirand-Pugnet P."/>
            <person name="Baranowski E."/>
            <person name="Barre A."/>
            <person name="Breton M."/>
            <person name="Couture C."/>
            <person name="Dordet-Frisoni E."/>
            <person name="Gaurivaud P."/>
            <person name="Jacob D."/>
            <person name="Lemaitre C."/>
            <person name="Manso-Silvan L."/>
            <person name="Nikolski M."/>
            <person name="Nouvel L.X."/>
            <person name="Poumarat F."/>
            <person name="Tardy F."/>
            <person name="Thebault P."/>
            <person name="Theil S."/>
            <person name="Citti C."/>
            <person name="Blanchard A."/>
            <person name="Thiaucourt F."/>
        </authorList>
    </citation>
    <scope>NUCLEOTIDE SEQUENCE [LARGE SCALE GENOMIC DNA]</scope>
    <source>
        <strain evidence="1">Mput9231</strain>
    </source>
</reference>
<organism evidence="1 2">
    <name type="scientific">Mycoplasma putrefaciens Mput9231</name>
    <dbReference type="NCBI Taxonomy" id="1292033"/>
    <lineage>
        <taxon>Bacteria</taxon>
        <taxon>Bacillati</taxon>
        <taxon>Mycoplasmatota</taxon>
        <taxon>Mollicutes</taxon>
        <taxon>Mycoplasmataceae</taxon>
        <taxon>Mycoplasma</taxon>
    </lineage>
</organism>
<accession>M9WDT4</accession>
<dbReference type="Proteomes" id="UP000012984">
    <property type="component" value="Chromosome"/>
</dbReference>
<dbReference type="AlphaFoldDB" id="M9WDT4"/>
<evidence type="ECO:0000313" key="2">
    <source>
        <dbReference type="Proteomes" id="UP000012984"/>
    </source>
</evidence>
<protein>
    <submittedName>
        <fullName evidence="1">Uncharacterized protein</fullName>
    </submittedName>
</protein>
<keyword evidence="2" id="KW-1185">Reference proteome</keyword>
<proteinExistence type="predicted"/>
<dbReference type="HOGENOM" id="CLU_2480031_0_0_14"/>
<sequence length="87" mass="10392">MFITDRLLISFCSIKHSYKWWYFYIIINLNKIVCGFDIKKSLVVGFKENVYNFLKLIACCKFKKVFVISSEFIFITYTRLGVLKVKI</sequence>
<evidence type="ECO:0000313" key="1">
    <source>
        <dbReference type="EMBL" id="AGJ90916.1"/>
    </source>
</evidence>
<dbReference type="EMBL" id="CP004357">
    <property type="protein sequence ID" value="AGJ90916.1"/>
    <property type="molecule type" value="Genomic_DNA"/>
</dbReference>
<name>M9WDT4_9MOLU</name>
<gene>
    <name evidence="1" type="ORF">MPUT9231_5090</name>
</gene>